<dbReference type="GO" id="GO:0042744">
    <property type="term" value="P:hydrogen peroxide catabolic process"/>
    <property type="evidence" value="ECO:0007669"/>
    <property type="project" value="UniProtKB-KW"/>
</dbReference>
<keyword evidence="15" id="KW-0325">Glycoprotein</keyword>
<proteinExistence type="inferred from homology"/>
<dbReference type="FunFam" id="1.10.520.10:FF:000006">
    <property type="entry name" value="Peroxidase"/>
    <property type="match status" value="1"/>
</dbReference>
<dbReference type="Gene3D" id="1.10.420.10">
    <property type="entry name" value="Peroxidase, domain 2"/>
    <property type="match status" value="1"/>
</dbReference>
<dbReference type="Gene3D" id="1.10.520.10">
    <property type="match status" value="1"/>
</dbReference>
<dbReference type="InterPro" id="IPR002016">
    <property type="entry name" value="Haem_peroxidase"/>
</dbReference>
<evidence type="ECO:0000256" key="2">
    <source>
        <dbReference type="ARBA" id="ARBA00002322"/>
    </source>
</evidence>
<dbReference type="EC" id="1.11.1.7" evidence="5 22"/>
<comment type="catalytic activity">
    <reaction evidence="1 22">
        <text>2 a phenolic donor + H2O2 = 2 a phenolic radical donor + 2 H2O</text>
        <dbReference type="Rhea" id="RHEA:56136"/>
        <dbReference type="ChEBI" id="CHEBI:15377"/>
        <dbReference type="ChEBI" id="CHEBI:16240"/>
        <dbReference type="ChEBI" id="CHEBI:139520"/>
        <dbReference type="ChEBI" id="CHEBI:139521"/>
        <dbReference type="EC" id="1.11.1.7"/>
    </reaction>
</comment>
<dbReference type="PROSITE" id="PS00435">
    <property type="entry name" value="PEROXIDASE_1"/>
    <property type="match status" value="1"/>
</dbReference>
<keyword evidence="11 19" id="KW-0106">Calcium</keyword>
<keyword evidence="16 22" id="KW-0376">Hydrogen peroxide</keyword>
<evidence type="ECO:0000313" key="25">
    <source>
        <dbReference type="Proteomes" id="UP001177140"/>
    </source>
</evidence>
<evidence type="ECO:0000256" key="1">
    <source>
        <dbReference type="ARBA" id="ARBA00000189"/>
    </source>
</evidence>
<dbReference type="Pfam" id="PF00141">
    <property type="entry name" value="peroxidase"/>
    <property type="match status" value="1"/>
</dbReference>
<feature type="binding site" evidence="19">
    <location>
        <position position="246"/>
    </location>
    <ligand>
        <name>Ca(2+)</name>
        <dbReference type="ChEBI" id="CHEBI:29108"/>
        <label>2</label>
    </ligand>
</feature>
<dbReference type="GO" id="GO:0005576">
    <property type="term" value="C:extracellular region"/>
    <property type="evidence" value="ECO:0007669"/>
    <property type="project" value="UniProtKB-SubCell"/>
</dbReference>
<keyword evidence="9 19" id="KW-0479">Metal-binding</keyword>
<sequence length="329" mass="35071">MKMNTVAGFTFGVVLILVNFTACYAQLTTGFYANKCKINVEDTVQRIVSQRIADDPTLVAALIRMQFHDCFVQGCDASLLLDGDGTEKTAGPNGSVRGYELIDEIKTELEGSCPNTVSCADIIAMATRDTIASSGGSRYEVQTGRRDGLVSLASDADTNLPSPSISVSGSITVFAGKGLNATDMVLLLGGHTVGKASCGNFESRLSPQDPSMDKTLAEELKKTCAKDSNNRQAALDQNPSSTNIVDNSFYNQIRMNRGLLSIDQQIAFDSSTSELVRSLSMGNAEFLTRFGAAMVKLGAVGVKVGNEGEIRQKCRFVNSASTTPSLPFP</sequence>
<gene>
    <name evidence="24" type="ORF">MKW94_003106</name>
</gene>
<dbReference type="GO" id="GO:0020037">
    <property type="term" value="F:heme binding"/>
    <property type="evidence" value="ECO:0007669"/>
    <property type="project" value="UniProtKB-UniRule"/>
</dbReference>
<dbReference type="InterPro" id="IPR019794">
    <property type="entry name" value="Peroxidases_AS"/>
</dbReference>
<evidence type="ECO:0000256" key="18">
    <source>
        <dbReference type="PIRSR" id="PIRSR600823-2"/>
    </source>
</evidence>
<dbReference type="InterPro" id="IPR019793">
    <property type="entry name" value="Peroxidases_heam-ligand_BS"/>
</dbReference>
<evidence type="ECO:0000256" key="22">
    <source>
        <dbReference type="RuleBase" id="RU362060"/>
    </source>
</evidence>
<dbReference type="FunFam" id="1.10.420.10:FF:000007">
    <property type="entry name" value="Peroxidase"/>
    <property type="match status" value="1"/>
</dbReference>
<evidence type="ECO:0000256" key="11">
    <source>
        <dbReference type="ARBA" id="ARBA00022837"/>
    </source>
</evidence>
<evidence type="ECO:0000256" key="10">
    <source>
        <dbReference type="ARBA" id="ARBA00022729"/>
    </source>
</evidence>
<dbReference type="PRINTS" id="PR00458">
    <property type="entry name" value="PEROXIDASE"/>
</dbReference>
<dbReference type="GO" id="GO:0046872">
    <property type="term" value="F:metal ion binding"/>
    <property type="evidence" value="ECO:0007669"/>
    <property type="project" value="UniProtKB-UniRule"/>
</dbReference>
<evidence type="ECO:0000256" key="17">
    <source>
        <dbReference type="PIRSR" id="PIRSR600823-1"/>
    </source>
</evidence>
<feature type="binding site" evidence="18">
    <location>
        <position position="161"/>
    </location>
    <ligand>
        <name>substrate</name>
    </ligand>
</feature>
<keyword evidence="12 22" id="KW-0560">Oxidoreductase</keyword>
<feature type="binding site" evidence="19">
    <location>
        <position position="87"/>
    </location>
    <ligand>
        <name>Ca(2+)</name>
        <dbReference type="ChEBI" id="CHEBI:29108"/>
        <label>1</label>
    </ligand>
</feature>
<feature type="disulfide bond" evidence="21">
    <location>
        <begin position="198"/>
        <end position="224"/>
    </location>
</feature>
<dbReference type="PRINTS" id="PR00461">
    <property type="entry name" value="PLPEROXIDASE"/>
</dbReference>
<dbReference type="CDD" id="cd00693">
    <property type="entry name" value="secretory_peroxidase"/>
    <property type="match status" value="1"/>
</dbReference>
<name>A0AA41S7H6_PAPNU</name>
<dbReference type="GO" id="GO:0140825">
    <property type="term" value="F:lactoperoxidase activity"/>
    <property type="evidence" value="ECO:0007669"/>
    <property type="project" value="UniProtKB-EC"/>
</dbReference>
<comment type="caution">
    <text evidence="24">The sequence shown here is derived from an EMBL/GenBank/DDBJ whole genome shotgun (WGS) entry which is preliminary data.</text>
</comment>
<keyword evidence="8 22" id="KW-0349">Heme</keyword>
<evidence type="ECO:0000313" key="24">
    <source>
        <dbReference type="EMBL" id="MCL7034434.1"/>
    </source>
</evidence>
<keyword evidence="7 22" id="KW-0575">Peroxidase</keyword>
<evidence type="ECO:0000259" key="23">
    <source>
        <dbReference type="PROSITE" id="PS50873"/>
    </source>
</evidence>
<dbReference type="PROSITE" id="PS50873">
    <property type="entry name" value="PEROXIDASE_4"/>
    <property type="match status" value="1"/>
</dbReference>
<feature type="binding site" description="axial binding residue" evidence="19">
    <location>
        <position position="191"/>
    </location>
    <ligand>
        <name>heme b</name>
        <dbReference type="ChEBI" id="CHEBI:60344"/>
    </ligand>
    <ligandPart>
        <name>Fe</name>
        <dbReference type="ChEBI" id="CHEBI:18248"/>
    </ligandPart>
</feature>
<evidence type="ECO:0000256" key="19">
    <source>
        <dbReference type="PIRSR" id="PIRSR600823-3"/>
    </source>
</evidence>
<evidence type="ECO:0000256" key="21">
    <source>
        <dbReference type="PIRSR" id="PIRSR600823-5"/>
    </source>
</evidence>
<reference evidence="24" key="1">
    <citation type="submission" date="2022-03" db="EMBL/GenBank/DDBJ databases">
        <title>A functionally conserved STORR gene fusion in Papaver species that diverged 16.8 million years ago.</title>
        <authorList>
            <person name="Catania T."/>
        </authorList>
    </citation>
    <scope>NUCLEOTIDE SEQUENCE</scope>
    <source>
        <strain evidence="24">S-191538</strain>
    </source>
</reference>
<feature type="disulfide bond" evidence="21">
    <location>
        <begin position="36"/>
        <end position="113"/>
    </location>
</feature>
<keyword evidence="25" id="KW-1185">Reference proteome</keyword>
<protein>
    <recommendedName>
        <fullName evidence="5 22">Peroxidase</fullName>
        <ecNumber evidence="5 22">1.11.1.7</ecNumber>
    </recommendedName>
</protein>
<organism evidence="24 25">
    <name type="scientific">Papaver nudicaule</name>
    <name type="common">Iceland poppy</name>
    <dbReference type="NCBI Taxonomy" id="74823"/>
    <lineage>
        <taxon>Eukaryota</taxon>
        <taxon>Viridiplantae</taxon>
        <taxon>Streptophyta</taxon>
        <taxon>Embryophyta</taxon>
        <taxon>Tracheophyta</taxon>
        <taxon>Spermatophyta</taxon>
        <taxon>Magnoliopsida</taxon>
        <taxon>Ranunculales</taxon>
        <taxon>Papaveraceae</taxon>
        <taxon>Papaveroideae</taxon>
        <taxon>Papaver</taxon>
    </lineage>
</organism>
<feature type="binding site" evidence="19">
    <location>
        <position position="192"/>
    </location>
    <ligand>
        <name>Ca(2+)</name>
        <dbReference type="ChEBI" id="CHEBI:29108"/>
        <label>2</label>
    </ligand>
</feature>
<keyword evidence="10 22" id="KW-0732">Signal</keyword>
<dbReference type="SUPFAM" id="SSF48113">
    <property type="entry name" value="Heme-dependent peroxidases"/>
    <property type="match status" value="1"/>
</dbReference>
<feature type="chain" id="PRO_5041486309" description="Peroxidase" evidence="22">
    <location>
        <begin position="26"/>
        <end position="329"/>
    </location>
</feature>
<evidence type="ECO:0000256" key="16">
    <source>
        <dbReference type="ARBA" id="ARBA00023324"/>
    </source>
</evidence>
<dbReference type="Proteomes" id="UP001177140">
    <property type="component" value="Unassembled WGS sequence"/>
</dbReference>
<dbReference type="EMBL" id="JAJJMA010145411">
    <property type="protein sequence ID" value="MCL7034434.1"/>
    <property type="molecule type" value="Genomic_DNA"/>
</dbReference>
<evidence type="ECO:0000256" key="13">
    <source>
        <dbReference type="ARBA" id="ARBA00023004"/>
    </source>
</evidence>
<evidence type="ECO:0000256" key="8">
    <source>
        <dbReference type="ARBA" id="ARBA00022617"/>
    </source>
</evidence>
<dbReference type="PANTHER" id="PTHR31517:SF59">
    <property type="entry name" value="PEROXIDASE"/>
    <property type="match status" value="1"/>
</dbReference>
<dbReference type="InterPro" id="IPR033905">
    <property type="entry name" value="Secretory_peroxidase"/>
</dbReference>
<evidence type="ECO:0000256" key="6">
    <source>
        <dbReference type="ARBA" id="ARBA00022525"/>
    </source>
</evidence>
<evidence type="ECO:0000256" key="4">
    <source>
        <dbReference type="ARBA" id="ARBA00006873"/>
    </source>
</evidence>
<feature type="site" description="Transition state stabilizer" evidence="20">
    <location>
        <position position="64"/>
    </location>
</feature>
<feature type="disulfide bond" evidence="21">
    <location>
        <begin position="70"/>
        <end position="75"/>
    </location>
</feature>
<feature type="binding site" evidence="19">
    <location>
        <position position="76"/>
    </location>
    <ligand>
        <name>Ca(2+)</name>
        <dbReference type="ChEBI" id="CHEBI:29108"/>
        <label>1</label>
    </ligand>
</feature>
<feature type="disulfide bond" evidence="21">
    <location>
        <begin position="119"/>
        <end position="314"/>
    </location>
</feature>
<feature type="binding site" evidence="19">
    <location>
        <position position="74"/>
    </location>
    <ligand>
        <name>Ca(2+)</name>
        <dbReference type="ChEBI" id="CHEBI:29108"/>
        <label>1</label>
    </ligand>
</feature>
<evidence type="ECO:0000256" key="12">
    <source>
        <dbReference type="ARBA" id="ARBA00023002"/>
    </source>
</evidence>
<feature type="active site" description="Proton acceptor" evidence="17">
    <location>
        <position position="68"/>
    </location>
</feature>
<keyword evidence="14 21" id="KW-1015">Disulfide bond</keyword>
<evidence type="ECO:0000256" key="9">
    <source>
        <dbReference type="ARBA" id="ARBA00022723"/>
    </source>
</evidence>
<keyword evidence="13 19" id="KW-0408">Iron</keyword>
<evidence type="ECO:0000256" key="5">
    <source>
        <dbReference type="ARBA" id="ARBA00012313"/>
    </source>
</evidence>
<feature type="signal peptide" evidence="22">
    <location>
        <begin position="1"/>
        <end position="25"/>
    </location>
</feature>
<comment type="similarity">
    <text evidence="22">Belongs to the peroxidase family. Classical plant (class III) peroxidase subfamily.</text>
</comment>
<keyword evidence="6 22" id="KW-0964">Secreted</keyword>
<feature type="domain" description="Plant heme peroxidase family profile" evidence="23">
    <location>
        <begin position="26"/>
        <end position="318"/>
    </location>
</feature>
<comment type="subcellular location">
    <subcellularLocation>
        <location evidence="3 22">Secreted</location>
    </subcellularLocation>
</comment>
<dbReference type="InterPro" id="IPR010255">
    <property type="entry name" value="Haem_peroxidase_sf"/>
</dbReference>
<accession>A0AA41S7H6</accession>
<feature type="binding site" evidence="19">
    <location>
        <position position="72"/>
    </location>
    <ligand>
        <name>Ca(2+)</name>
        <dbReference type="ChEBI" id="CHEBI:29108"/>
        <label>1</label>
    </ligand>
</feature>
<evidence type="ECO:0000256" key="20">
    <source>
        <dbReference type="PIRSR" id="PIRSR600823-4"/>
    </source>
</evidence>
<comment type="cofactor">
    <cofactor evidence="19 22">
        <name>Ca(2+)</name>
        <dbReference type="ChEBI" id="CHEBI:29108"/>
    </cofactor>
    <text evidence="19 22">Binds 2 calcium ions per subunit.</text>
</comment>
<dbReference type="PROSITE" id="PS00436">
    <property type="entry name" value="PEROXIDASE_2"/>
    <property type="match status" value="1"/>
</dbReference>
<comment type="cofactor">
    <cofactor evidence="19 22">
        <name>heme b</name>
        <dbReference type="ChEBI" id="CHEBI:60344"/>
    </cofactor>
    <text evidence="19 22">Binds 1 heme b (iron(II)-protoporphyrin IX) group per subunit.</text>
</comment>
<evidence type="ECO:0000256" key="14">
    <source>
        <dbReference type="ARBA" id="ARBA00023157"/>
    </source>
</evidence>
<comment type="similarity">
    <text evidence="4">Belongs to the peroxidase family. Ascorbate peroxidase subfamily.</text>
</comment>
<evidence type="ECO:0000256" key="15">
    <source>
        <dbReference type="ARBA" id="ARBA00023180"/>
    </source>
</evidence>
<feature type="binding site" evidence="19">
    <location>
        <position position="69"/>
    </location>
    <ligand>
        <name>Ca(2+)</name>
        <dbReference type="ChEBI" id="CHEBI:29108"/>
        <label>1</label>
    </ligand>
</feature>
<dbReference type="InterPro" id="IPR000823">
    <property type="entry name" value="Peroxidase_pln"/>
</dbReference>
<dbReference type="GO" id="GO:0006979">
    <property type="term" value="P:response to oxidative stress"/>
    <property type="evidence" value="ECO:0007669"/>
    <property type="project" value="UniProtKB-UniRule"/>
</dbReference>
<evidence type="ECO:0000256" key="3">
    <source>
        <dbReference type="ARBA" id="ARBA00004613"/>
    </source>
</evidence>
<comment type="function">
    <text evidence="2">Removal of H(2)O(2), oxidation of toxic reductants, biosynthesis and degradation of lignin, suberization, auxin catabolism, response to environmental stresses such as wounding, pathogen attack and oxidative stress. These functions might be dependent on each isozyme/isoform in each plant tissue.</text>
</comment>
<dbReference type="PANTHER" id="PTHR31517">
    <property type="match status" value="1"/>
</dbReference>
<evidence type="ECO:0000256" key="7">
    <source>
        <dbReference type="ARBA" id="ARBA00022559"/>
    </source>
</evidence>
<dbReference type="AlphaFoldDB" id="A0AA41S7H6"/>
<feature type="binding site" evidence="19">
    <location>
        <position position="78"/>
    </location>
    <ligand>
        <name>Ca(2+)</name>
        <dbReference type="ChEBI" id="CHEBI:29108"/>
        <label>1</label>
    </ligand>
</feature>